<dbReference type="SUPFAM" id="SSF52058">
    <property type="entry name" value="L domain-like"/>
    <property type="match status" value="1"/>
</dbReference>
<dbReference type="Pfam" id="PF00560">
    <property type="entry name" value="LRR_1"/>
    <property type="match status" value="3"/>
</dbReference>
<dbReference type="InterPro" id="IPR001611">
    <property type="entry name" value="Leu-rich_rpt"/>
</dbReference>
<dbReference type="InterPro" id="IPR051848">
    <property type="entry name" value="PGIP"/>
</dbReference>
<evidence type="ECO:0000256" key="5">
    <source>
        <dbReference type="ARBA" id="ARBA00022692"/>
    </source>
</evidence>
<evidence type="ECO:0000256" key="6">
    <source>
        <dbReference type="ARBA" id="ARBA00022729"/>
    </source>
</evidence>
<evidence type="ECO:0000259" key="12">
    <source>
        <dbReference type="Pfam" id="PF08263"/>
    </source>
</evidence>
<dbReference type="Proteomes" id="UP000238479">
    <property type="component" value="Chromosome 1"/>
</dbReference>
<dbReference type="InterPro" id="IPR013210">
    <property type="entry name" value="LRR_N_plant-typ"/>
</dbReference>
<evidence type="ECO:0000256" key="10">
    <source>
        <dbReference type="ARBA" id="ARBA00023180"/>
    </source>
</evidence>
<dbReference type="STRING" id="74649.A0A2P6SHH6"/>
<evidence type="ECO:0000256" key="11">
    <source>
        <dbReference type="ARBA" id="ARBA00038043"/>
    </source>
</evidence>
<gene>
    <name evidence="13" type="ORF">RchiOBHm_Chr1g0355911</name>
</gene>
<keyword evidence="10" id="KW-0325">Glycoprotein</keyword>
<evidence type="ECO:0000256" key="1">
    <source>
        <dbReference type="ARBA" id="ARBA00004196"/>
    </source>
</evidence>
<keyword evidence="9" id="KW-0472">Membrane</keyword>
<keyword evidence="13" id="KW-0808">Transferase</keyword>
<comment type="similarity">
    <text evidence="11">Belongs to the polygalacturonase-inhibiting protein family.</text>
</comment>
<dbReference type="Gene3D" id="3.80.10.10">
    <property type="entry name" value="Ribonuclease Inhibitor"/>
    <property type="match status" value="1"/>
</dbReference>
<evidence type="ECO:0000256" key="9">
    <source>
        <dbReference type="ARBA" id="ARBA00023136"/>
    </source>
</evidence>
<keyword evidence="5" id="KW-0812">Transmembrane</keyword>
<keyword evidence="7" id="KW-0677">Repeat</keyword>
<name>A0A2P6SHH6_ROSCH</name>
<accession>A0A2P6SHH6</accession>
<dbReference type="Gramene" id="PRQ58133">
    <property type="protein sequence ID" value="PRQ58133"/>
    <property type="gene ID" value="RchiOBHm_Chr1g0355911"/>
</dbReference>
<dbReference type="PANTHER" id="PTHR48059:SF4">
    <property type="entry name" value="POLYGALACTURONASE INHIBITOR 1-RELATED"/>
    <property type="match status" value="1"/>
</dbReference>
<feature type="domain" description="Leucine-rich repeat-containing N-terminal plant-type" evidence="12">
    <location>
        <begin position="39"/>
        <end position="78"/>
    </location>
</feature>
<keyword evidence="4" id="KW-0433">Leucine-rich repeat</keyword>
<dbReference type="Pfam" id="PF08263">
    <property type="entry name" value="LRRNT_2"/>
    <property type="match status" value="1"/>
</dbReference>
<evidence type="ECO:0000256" key="2">
    <source>
        <dbReference type="ARBA" id="ARBA00004479"/>
    </source>
</evidence>
<evidence type="ECO:0000256" key="3">
    <source>
        <dbReference type="ARBA" id="ARBA00009592"/>
    </source>
</evidence>
<protein>
    <submittedName>
        <fullName evidence="13">Putative non-specific serine/threonine protein kinase</fullName>
        <ecNumber evidence="13">2.7.11.1</ecNumber>
    </submittedName>
</protein>
<dbReference type="OMA" id="NDSFAFC"/>
<keyword evidence="8" id="KW-1133">Transmembrane helix</keyword>
<dbReference type="EC" id="2.7.11.1" evidence="13"/>
<dbReference type="PANTHER" id="PTHR48059">
    <property type="entry name" value="POLYGALACTURONASE INHIBITOR 1"/>
    <property type="match status" value="1"/>
</dbReference>
<evidence type="ECO:0000256" key="8">
    <source>
        <dbReference type="ARBA" id="ARBA00022989"/>
    </source>
</evidence>
<dbReference type="AlphaFoldDB" id="A0A2P6SHH6"/>
<dbReference type="InterPro" id="IPR032675">
    <property type="entry name" value="LRR_dom_sf"/>
</dbReference>
<dbReference type="FunFam" id="3.80.10.10:FF:000275">
    <property type="entry name" value="Leucine-rich repeat receptor-like protein kinase"/>
    <property type="match status" value="1"/>
</dbReference>
<evidence type="ECO:0000256" key="4">
    <source>
        <dbReference type="ARBA" id="ARBA00022614"/>
    </source>
</evidence>
<dbReference type="GO" id="GO:0004674">
    <property type="term" value="F:protein serine/threonine kinase activity"/>
    <property type="evidence" value="ECO:0007669"/>
    <property type="project" value="UniProtKB-KW"/>
</dbReference>
<keyword evidence="6" id="KW-0732">Signal</keyword>
<keyword evidence="13" id="KW-0418">Kinase</keyword>
<organism evidence="13 14">
    <name type="scientific">Rosa chinensis</name>
    <name type="common">China rose</name>
    <dbReference type="NCBI Taxonomy" id="74649"/>
    <lineage>
        <taxon>Eukaryota</taxon>
        <taxon>Viridiplantae</taxon>
        <taxon>Streptophyta</taxon>
        <taxon>Embryophyta</taxon>
        <taxon>Tracheophyta</taxon>
        <taxon>Spermatophyta</taxon>
        <taxon>Magnoliopsida</taxon>
        <taxon>eudicotyledons</taxon>
        <taxon>Gunneridae</taxon>
        <taxon>Pentapetalae</taxon>
        <taxon>rosids</taxon>
        <taxon>fabids</taxon>
        <taxon>Rosales</taxon>
        <taxon>Rosaceae</taxon>
        <taxon>Rosoideae</taxon>
        <taxon>Rosoideae incertae sedis</taxon>
        <taxon>Rosa</taxon>
    </lineage>
</organism>
<reference evidence="13 14" key="1">
    <citation type="journal article" date="2018" name="Nat. Genet.">
        <title>The Rosa genome provides new insights in the design of modern roses.</title>
        <authorList>
            <person name="Bendahmane M."/>
        </authorList>
    </citation>
    <scope>NUCLEOTIDE SEQUENCE [LARGE SCALE GENOMIC DNA]</scope>
    <source>
        <strain evidence="14">cv. Old Blush</strain>
    </source>
</reference>
<evidence type="ECO:0000256" key="7">
    <source>
        <dbReference type="ARBA" id="ARBA00022737"/>
    </source>
</evidence>
<sequence>MKLIFITVCSLSNAIFLCCLTSSSMHLNQPITTQFKGNETDRLALLAIKAQIHDPNHQVMSSWNDSIHFCMWSGVTCSRRHHQRVTMLVFYSQRLASSISPHIGNLSFLREIDLFSNSFTHEIPLEIGHFSRLQVLYRDYNSFTGPIPTNIFHCFNLTILSLEKNKLVGDIPSELGFLSKLQEIEFQGKNLTGQIPPSFGNLSSLRV</sequence>
<comment type="caution">
    <text evidence="13">The sequence shown here is derived from an EMBL/GenBank/DDBJ whole genome shotgun (WGS) entry which is preliminary data.</text>
</comment>
<evidence type="ECO:0000313" key="13">
    <source>
        <dbReference type="EMBL" id="PRQ58133.1"/>
    </source>
</evidence>
<proteinExistence type="inferred from homology"/>
<evidence type="ECO:0000313" key="14">
    <source>
        <dbReference type="Proteomes" id="UP000238479"/>
    </source>
</evidence>
<dbReference type="GO" id="GO:0016020">
    <property type="term" value="C:membrane"/>
    <property type="evidence" value="ECO:0007669"/>
    <property type="project" value="UniProtKB-SubCell"/>
</dbReference>
<comment type="similarity">
    <text evidence="3">Belongs to the RLP family.</text>
</comment>
<dbReference type="EMBL" id="PDCK01000039">
    <property type="protein sequence ID" value="PRQ58133.1"/>
    <property type="molecule type" value="Genomic_DNA"/>
</dbReference>
<keyword evidence="14" id="KW-1185">Reference proteome</keyword>
<comment type="subcellular location">
    <subcellularLocation>
        <location evidence="1">Cell envelope</location>
    </subcellularLocation>
    <subcellularLocation>
        <location evidence="2">Membrane</location>
        <topology evidence="2">Single-pass type I membrane protein</topology>
    </subcellularLocation>
</comment>
<keyword evidence="13" id="KW-0723">Serine/threonine-protein kinase</keyword>